<evidence type="ECO:0000256" key="5">
    <source>
        <dbReference type="SAM" id="MobiDB-lite"/>
    </source>
</evidence>
<evidence type="ECO:0000256" key="3">
    <source>
        <dbReference type="ARBA" id="ARBA00022833"/>
    </source>
</evidence>
<feature type="domain" description="RING-type" evidence="6">
    <location>
        <begin position="676"/>
        <end position="717"/>
    </location>
</feature>
<accession>A0A7H4LKS8</accession>
<dbReference type="Pfam" id="PF13639">
    <property type="entry name" value="zf-RING_2"/>
    <property type="match status" value="1"/>
</dbReference>
<name>A0A7H4LKS8_WHEAT</name>
<evidence type="ECO:0000256" key="1">
    <source>
        <dbReference type="ARBA" id="ARBA00022723"/>
    </source>
</evidence>
<dbReference type="EMBL" id="LS480641">
    <property type="protein sequence ID" value="SPT19216.1"/>
    <property type="molecule type" value="Genomic_DNA"/>
</dbReference>
<dbReference type="CDD" id="cd16454">
    <property type="entry name" value="RING-H2_PA-TM-RING"/>
    <property type="match status" value="1"/>
</dbReference>
<feature type="region of interest" description="Disordered" evidence="5">
    <location>
        <begin position="92"/>
        <end position="119"/>
    </location>
</feature>
<dbReference type="InterPro" id="IPR013083">
    <property type="entry name" value="Znf_RING/FYVE/PHD"/>
</dbReference>
<feature type="region of interest" description="Disordered" evidence="5">
    <location>
        <begin position="395"/>
        <end position="466"/>
    </location>
</feature>
<feature type="compositionally biased region" description="Low complexity" evidence="5">
    <location>
        <begin position="450"/>
        <end position="466"/>
    </location>
</feature>
<dbReference type="SMART" id="SM00184">
    <property type="entry name" value="RING"/>
    <property type="match status" value="1"/>
</dbReference>
<dbReference type="PANTHER" id="PTHR45931:SF16">
    <property type="entry name" value="RING_U-BOX SUPERFAMILY PROTEIN"/>
    <property type="match status" value="1"/>
</dbReference>
<dbReference type="FunFam" id="3.30.40.10:FF:000594">
    <property type="entry name" value="RING/U-box superfamily protein"/>
    <property type="match status" value="1"/>
</dbReference>
<evidence type="ECO:0000256" key="2">
    <source>
        <dbReference type="ARBA" id="ARBA00022771"/>
    </source>
</evidence>
<dbReference type="InterPro" id="IPR001841">
    <property type="entry name" value="Znf_RING"/>
</dbReference>
<protein>
    <recommendedName>
        <fullName evidence="6">RING-type domain-containing protein</fullName>
    </recommendedName>
</protein>
<organism evidence="7 8">
    <name type="scientific">Triticum aestivum</name>
    <name type="common">Wheat</name>
    <dbReference type="NCBI Taxonomy" id="4565"/>
    <lineage>
        <taxon>Eukaryota</taxon>
        <taxon>Viridiplantae</taxon>
        <taxon>Streptophyta</taxon>
        <taxon>Embryophyta</taxon>
        <taxon>Tracheophyta</taxon>
        <taxon>Spermatophyta</taxon>
        <taxon>Magnoliopsida</taxon>
        <taxon>Liliopsida</taxon>
        <taxon>Poales</taxon>
        <taxon>Poaceae</taxon>
        <taxon>BOP clade</taxon>
        <taxon>Pooideae</taxon>
        <taxon>Triticodae</taxon>
        <taxon>Triticeae</taxon>
        <taxon>Triticinae</taxon>
        <taxon>Triticum</taxon>
    </lineage>
</organism>
<evidence type="ECO:0000313" key="7">
    <source>
        <dbReference type="EMBL" id="SPT19216.1"/>
    </source>
</evidence>
<evidence type="ECO:0000256" key="4">
    <source>
        <dbReference type="PROSITE-ProRule" id="PRU00175"/>
    </source>
</evidence>
<keyword evidence="2 4" id="KW-0863">Zinc-finger</keyword>
<dbReference type="GO" id="GO:0008270">
    <property type="term" value="F:zinc ion binding"/>
    <property type="evidence" value="ECO:0007669"/>
    <property type="project" value="UniProtKB-KW"/>
</dbReference>
<dbReference type="PROSITE" id="PS50089">
    <property type="entry name" value="ZF_RING_2"/>
    <property type="match status" value="1"/>
</dbReference>
<dbReference type="Proteomes" id="UP000280104">
    <property type="component" value="Chromosome II"/>
</dbReference>
<gene>
    <name evidence="7" type="ORF">CAMPLR22A2D_LOCUS3831</name>
</gene>
<dbReference type="SUPFAM" id="SSF57850">
    <property type="entry name" value="RING/U-box"/>
    <property type="match status" value="1"/>
</dbReference>
<sequence length="788" mass="86018">MVDMNTDHIFEVPDTPDRIQQSVCPVSSSAATRGVTRMAGNPSPARRLKFKIKNISTQGQSSRGDAVSELPAPLDTDNIFKQAELARRLSPPKLDRTTGKSVVNGNGAHSHDLDQGSSISNHMICRGDGVRGSSCQTREGQVDHRDTSRRHVDFLGVGSDLPTTTVGNPRNRAKISTSNGLKEVIGSDVFSASGPREERREAINIQGTAGLSSTPCDVPQRQVVRRKLVRNGCISPSNVVKRSVIADEKREMCSTSGVLRYRNPQDDVFHTGTIIDLTDKSPTITKNGASVNYMETIASEKFRTARAGGTLIPQGANQASSSNCSEGLNNKGKEIIHHVMGTERAGEADTMRVCPRAPVGSSFVNDDSTGISQQGWRTTHNHTIKLPVSLLCKTTSTSGMESGSSGPSDQGHETATEDSNNSFGAATAARSASLRNRTIRISKGKRKHTSSSYHPGESSSSVNELGSSCLASSDATAGRNRTTRRHNISVIDIDDISSPEARSSLSGRSNRTSIDPNVSAQLEADELLARQLQEQLYNETPRVAPREEIDAIVAMSLQHEEDAERTSRAVRAPARWHPNDTRAARASRLSASQRGIRARYETAISHMHNAAPVTLGLRAFRAGYRAAHIQPNIDLNDYDALLALDENNHQHTGASESQINNLPQSVFQSTSTEEPCAVCLENPSFGDTIRTLPCFHKFHKECIDEWLRRKKLCPVCKLVHIVSEGCHRCSPNAPRCILFRWIILNNQYFPCSPFSVSMLRILDIQQLASSSTVHEMLVRYDVAIPLLD</sequence>
<dbReference type="InterPro" id="IPR051834">
    <property type="entry name" value="RING_finger_E3_ligase"/>
</dbReference>
<evidence type="ECO:0000313" key="8">
    <source>
        <dbReference type="Proteomes" id="UP000280104"/>
    </source>
</evidence>
<evidence type="ECO:0000259" key="6">
    <source>
        <dbReference type="PROSITE" id="PS50089"/>
    </source>
</evidence>
<proteinExistence type="predicted"/>
<dbReference type="PANTHER" id="PTHR45931">
    <property type="entry name" value="SI:CH211-59O9.10"/>
    <property type="match status" value="1"/>
</dbReference>
<dbReference type="Gene3D" id="3.30.40.10">
    <property type="entry name" value="Zinc/RING finger domain, C3HC4 (zinc finger)"/>
    <property type="match status" value="1"/>
</dbReference>
<reference evidence="7 8" key="1">
    <citation type="submission" date="2018-05" db="EMBL/GenBank/DDBJ databases">
        <authorList>
            <person name="Thind KAUR A."/>
        </authorList>
    </citation>
    <scope>NUCLEOTIDE SEQUENCE [LARGE SCALE GENOMIC DNA]</scope>
</reference>
<feature type="compositionally biased region" description="Low complexity" evidence="5">
    <location>
        <begin position="395"/>
        <end position="408"/>
    </location>
</feature>
<keyword evidence="3" id="KW-0862">Zinc</keyword>
<keyword evidence="1" id="KW-0479">Metal-binding</keyword>
<feature type="compositionally biased region" description="Basic residues" evidence="5">
    <location>
        <begin position="437"/>
        <end position="449"/>
    </location>
</feature>
<dbReference type="AlphaFoldDB" id="A0A7H4LKS8"/>